<dbReference type="Gene3D" id="1.10.3720.10">
    <property type="entry name" value="MetI-like"/>
    <property type="match status" value="1"/>
</dbReference>
<dbReference type="EMBL" id="DVOT01000023">
    <property type="protein sequence ID" value="HIV26584.1"/>
    <property type="molecule type" value="Genomic_DNA"/>
</dbReference>
<evidence type="ECO:0000256" key="3">
    <source>
        <dbReference type="ARBA" id="ARBA00022475"/>
    </source>
</evidence>
<evidence type="ECO:0000256" key="7">
    <source>
        <dbReference type="RuleBase" id="RU363032"/>
    </source>
</evidence>
<comment type="similarity">
    <text evidence="7">Belongs to the binding-protein-dependent transport system permease family.</text>
</comment>
<feature type="transmembrane region" description="Helical" evidence="7">
    <location>
        <begin position="117"/>
        <end position="137"/>
    </location>
</feature>
<evidence type="ECO:0000313" key="10">
    <source>
        <dbReference type="Proteomes" id="UP000886884"/>
    </source>
</evidence>
<proteinExistence type="inferred from homology"/>
<evidence type="ECO:0000256" key="4">
    <source>
        <dbReference type="ARBA" id="ARBA00022692"/>
    </source>
</evidence>
<dbReference type="PROSITE" id="PS50928">
    <property type="entry name" value="ABC_TM1"/>
    <property type="match status" value="1"/>
</dbReference>
<dbReference type="CDD" id="cd06261">
    <property type="entry name" value="TM_PBP2"/>
    <property type="match status" value="1"/>
</dbReference>
<dbReference type="PANTHER" id="PTHR43744">
    <property type="entry name" value="ABC TRANSPORTER PERMEASE PROTEIN MG189-RELATED-RELATED"/>
    <property type="match status" value="1"/>
</dbReference>
<feature type="transmembrane region" description="Helical" evidence="7">
    <location>
        <begin position="264"/>
        <end position="283"/>
    </location>
</feature>
<dbReference type="InterPro" id="IPR035906">
    <property type="entry name" value="MetI-like_sf"/>
</dbReference>
<reference evidence="9" key="2">
    <citation type="journal article" date="2021" name="PeerJ">
        <title>Extensive microbial diversity within the chicken gut microbiome revealed by metagenomics and culture.</title>
        <authorList>
            <person name="Gilroy R."/>
            <person name="Ravi A."/>
            <person name="Getino M."/>
            <person name="Pursley I."/>
            <person name="Horton D.L."/>
            <person name="Alikhan N.F."/>
            <person name="Baker D."/>
            <person name="Gharbi K."/>
            <person name="Hall N."/>
            <person name="Watson M."/>
            <person name="Adriaenssens E.M."/>
            <person name="Foster-Nyarko E."/>
            <person name="Jarju S."/>
            <person name="Secka A."/>
            <person name="Antonio M."/>
            <person name="Oren A."/>
            <person name="Chaudhuri R.R."/>
            <person name="La Ragione R."/>
            <person name="Hildebrand F."/>
            <person name="Pallen M.J."/>
        </authorList>
    </citation>
    <scope>NUCLEOTIDE SEQUENCE</scope>
    <source>
        <strain evidence="9">CHK183-6373</strain>
    </source>
</reference>
<dbReference type="Pfam" id="PF00528">
    <property type="entry name" value="BPD_transp_1"/>
    <property type="match status" value="1"/>
</dbReference>
<evidence type="ECO:0000313" key="9">
    <source>
        <dbReference type="EMBL" id="HIV26584.1"/>
    </source>
</evidence>
<dbReference type="Proteomes" id="UP000886884">
    <property type="component" value="Unassembled WGS sequence"/>
</dbReference>
<dbReference type="PANTHER" id="PTHR43744:SF9">
    <property type="entry name" value="POLYGALACTURONAN_RHAMNOGALACTURONAN TRANSPORT SYSTEM PERMEASE PROTEIN YTCP"/>
    <property type="match status" value="1"/>
</dbReference>
<feature type="domain" description="ABC transmembrane type-1" evidence="8">
    <location>
        <begin position="82"/>
        <end position="283"/>
    </location>
</feature>
<keyword evidence="4 7" id="KW-0812">Transmembrane</keyword>
<evidence type="ECO:0000256" key="1">
    <source>
        <dbReference type="ARBA" id="ARBA00004651"/>
    </source>
</evidence>
<gene>
    <name evidence="9" type="ORF">IAA64_01325</name>
</gene>
<evidence type="ECO:0000256" key="6">
    <source>
        <dbReference type="ARBA" id="ARBA00023136"/>
    </source>
</evidence>
<keyword evidence="6 7" id="KW-0472">Membrane</keyword>
<name>A0A9D1P6I1_9FIRM</name>
<dbReference type="SUPFAM" id="SSF161098">
    <property type="entry name" value="MetI-like"/>
    <property type="match status" value="1"/>
</dbReference>
<keyword evidence="5 7" id="KW-1133">Transmembrane helix</keyword>
<feature type="transmembrane region" description="Helical" evidence="7">
    <location>
        <begin position="21"/>
        <end position="39"/>
    </location>
</feature>
<dbReference type="GO" id="GO:0055085">
    <property type="term" value="P:transmembrane transport"/>
    <property type="evidence" value="ECO:0007669"/>
    <property type="project" value="InterPro"/>
</dbReference>
<accession>A0A9D1P6I1</accession>
<feature type="transmembrane region" description="Helical" evidence="7">
    <location>
        <begin position="81"/>
        <end position="105"/>
    </location>
</feature>
<feature type="transmembrane region" description="Helical" evidence="7">
    <location>
        <begin position="149"/>
        <end position="169"/>
    </location>
</feature>
<keyword evidence="3" id="KW-1003">Cell membrane</keyword>
<keyword evidence="2 7" id="KW-0813">Transport</keyword>
<dbReference type="InterPro" id="IPR000515">
    <property type="entry name" value="MetI-like"/>
</dbReference>
<comment type="subcellular location">
    <subcellularLocation>
        <location evidence="1 7">Cell membrane</location>
        <topology evidence="1 7">Multi-pass membrane protein</topology>
    </subcellularLocation>
</comment>
<reference evidence="9" key="1">
    <citation type="submission" date="2020-10" db="EMBL/GenBank/DDBJ databases">
        <authorList>
            <person name="Gilroy R."/>
        </authorList>
    </citation>
    <scope>NUCLEOTIDE SEQUENCE</scope>
    <source>
        <strain evidence="9">CHK183-6373</strain>
    </source>
</reference>
<evidence type="ECO:0000259" key="8">
    <source>
        <dbReference type="PROSITE" id="PS50928"/>
    </source>
</evidence>
<organism evidence="9 10">
    <name type="scientific">Candidatus Ornithocaccomicrobium faecavium</name>
    <dbReference type="NCBI Taxonomy" id="2840890"/>
    <lineage>
        <taxon>Bacteria</taxon>
        <taxon>Bacillati</taxon>
        <taxon>Bacillota</taxon>
        <taxon>Clostridia</taxon>
        <taxon>Candidatus Ornithocaccomicrobium</taxon>
    </lineage>
</organism>
<protein>
    <submittedName>
        <fullName evidence="9">Carbohydrate ABC transporter permease</fullName>
    </submittedName>
</protein>
<sequence length="297" mass="33458">MEHKMRVARRIQSRDDKVFDAVVHAILIILSLFFLLPFLNVLSLSISESQHVVRGDVYFWPNGLSFEAYREMLDSMDIVRAFLNSVFLAAVGCVLSVLFTAIAAYPLVFSNAPGKKAYSIMIMITYWFSGGMVPTFVVMSQYGLVDSQWSLILLSLISAYNVLVVRAFYQSIPMSLVEAARIDGGNEIWILFRLILPLAKPVLATVAMWVIVGHWNDYLNASIYLKSSDKYTLQLVLRGMLAERAMNAESAADEWQNLGLGSQLKYATVVISMIPMLCIYPFFQRYFVKGIMIGAVK</sequence>
<feature type="transmembrane region" description="Helical" evidence="7">
    <location>
        <begin position="190"/>
        <end position="212"/>
    </location>
</feature>
<dbReference type="GO" id="GO:0005886">
    <property type="term" value="C:plasma membrane"/>
    <property type="evidence" value="ECO:0007669"/>
    <property type="project" value="UniProtKB-SubCell"/>
</dbReference>
<dbReference type="AlphaFoldDB" id="A0A9D1P6I1"/>
<evidence type="ECO:0000256" key="5">
    <source>
        <dbReference type="ARBA" id="ARBA00022989"/>
    </source>
</evidence>
<evidence type="ECO:0000256" key="2">
    <source>
        <dbReference type="ARBA" id="ARBA00022448"/>
    </source>
</evidence>
<comment type="caution">
    <text evidence="9">The sequence shown here is derived from an EMBL/GenBank/DDBJ whole genome shotgun (WGS) entry which is preliminary data.</text>
</comment>